<evidence type="ECO:0000259" key="8">
    <source>
        <dbReference type="Pfam" id="PF11970"/>
    </source>
</evidence>
<dbReference type="GO" id="GO:0007189">
    <property type="term" value="P:adenylate cyclase-activating G protein-coupled receptor signaling pathway"/>
    <property type="evidence" value="ECO:0007669"/>
    <property type="project" value="TreeGrafter"/>
</dbReference>
<dbReference type="GO" id="GO:0005886">
    <property type="term" value="C:plasma membrane"/>
    <property type="evidence" value="ECO:0007669"/>
    <property type="project" value="TreeGrafter"/>
</dbReference>
<feature type="transmembrane region" description="Helical" evidence="6">
    <location>
        <begin position="305"/>
        <end position="326"/>
    </location>
</feature>
<comment type="subcellular location">
    <subcellularLocation>
        <location evidence="1">Membrane</location>
        <topology evidence="1">Multi-pass membrane protein</topology>
    </subcellularLocation>
</comment>
<feature type="domain" description="Glucose receptor Git3-like N-terminal" evidence="7">
    <location>
        <begin position="17"/>
        <end position="186"/>
    </location>
</feature>
<evidence type="ECO:0008006" key="11">
    <source>
        <dbReference type="Google" id="ProtNLM"/>
    </source>
</evidence>
<proteinExistence type="predicted"/>
<feature type="transmembrane region" description="Helical" evidence="6">
    <location>
        <begin position="165"/>
        <end position="183"/>
    </location>
</feature>
<dbReference type="Proteomes" id="UP000799757">
    <property type="component" value="Unassembled WGS sequence"/>
</dbReference>
<dbReference type="Pfam" id="PF11710">
    <property type="entry name" value="Git3"/>
    <property type="match status" value="1"/>
</dbReference>
<evidence type="ECO:0000256" key="3">
    <source>
        <dbReference type="ARBA" id="ARBA00022989"/>
    </source>
</evidence>
<feature type="transmembrane region" description="Helical" evidence="6">
    <location>
        <begin position="103"/>
        <end position="119"/>
    </location>
</feature>
<protein>
    <recommendedName>
        <fullName evidence="11">G-protein coupled receptors family 1 profile domain-containing protein</fullName>
    </recommendedName>
</protein>
<dbReference type="AlphaFoldDB" id="A0A6A6XWC9"/>
<organism evidence="9 10">
    <name type="scientific">Melanomma pulvis-pyrius CBS 109.77</name>
    <dbReference type="NCBI Taxonomy" id="1314802"/>
    <lineage>
        <taxon>Eukaryota</taxon>
        <taxon>Fungi</taxon>
        <taxon>Dikarya</taxon>
        <taxon>Ascomycota</taxon>
        <taxon>Pezizomycotina</taxon>
        <taxon>Dothideomycetes</taxon>
        <taxon>Pleosporomycetidae</taxon>
        <taxon>Pleosporales</taxon>
        <taxon>Melanommataceae</taxon>
        <taxon>Melanomma</taxon>
    </lineage>
</organism>
<dbReference type="InterPro" id="IPR022596">
    <property type="entry name" value="GPR1/2/3_C"/>
</dbReference>
<dbReference type="EMBL" id="MU001741">
    <property type="protein sequence ID" value="KAF2800856.1"/>
    <property type="molecule type" value="Genomic_DNA"/>
</dbReference>
<keyword evidence="3 6" id="KW-1133">Transmembrane helix</keyword>
<dbReference type="InterPro" id="IPR023041">
    <property type="entry name" value="Glucose_rcpt_Git3-like_N"/>
</dbReference>
<dbReference type="GO" id="GO:0004930">
    <property type="term" value="F:G protein-coupled receptor activity"/>
    <property type="evidence" value="ECO:0007669"/>
    <property type="project" value="TreeGrafter"/>
</dbReference>
<evidence type="ECO:0000256" key="4">
    <source>
        <dbReference type="ARBA" id="ARBA00023136"/>
    </source>
</evidence>
<keyword evidence="10" id="KW-1185">Reference proteome</keyword>
<feature type="transmembrane region" description="Helical" evidence="6">
    <location>
        <begin position="131"/>
        <end position="153"/>
    </location>
</feature>
<evidence type="ECO:0000256" key="1">
    <source>
        <dbReference type="ARBA" id="ARBA00004141"/>
    </source>
</evidence>
<dbReference type="Pfam" id="PF11970">
    <property type="entry name" value="GPR_Gpa2_C"/>
    <property type="match status" value="1"/>
</dbReference>
<feature type="transmembrane region" description="Helical" evidence="6">
    <location>
        <begin position="52"/>
        <end position="73"/>
    </location>
</feature>
<dbReference type="PRINTS" id="PR02001">
    <property type="entry name" value="GCR1CAMPR"/>
</dbReference>
<dbReference type="PANTHER" id="PTHR23112">
    <property type="entry name" value="G PROTEIN-COUPLED RECEPTOR 157-RELATED"/>
    <property type="match status" value="1"/>
</dbReference>
<feature type="compositionally biased region" description="Low complexity" evidence="5">
    <location>
        <begin position="204"/>
        <end position="218"/>
    </location>
</feature>
<gene>
    <name evidence="9" type="ORF">K505DRAFT_392559</name>
</gene>
<dbReference type="InterPro" id="IPR022343">
    <property type="entry name" value="GCR1-cAMP_receptor"/>
</dbReference>
<keyword evidence="2 6" id="KW-0812">Transmembrane</keyword>
<evidence type="ECO:0000256" key="2">
    <source>
        <dbReference type="ARBA" id="ARBA00022692"/>
    </source>
</evidence>
<evidence type="ECO:0000259" key="7">
    <source>
        <dbReference type="Pfam" id="PF11710"/>
    </source>
</evidence>
<dbReference type="OrthoDB" id="100006at2759"/>
<feature type="transmembrane region" description="Helical" evidence="6">
    <location>
        <begin position="266"/>
        <end position="285"/>
    </location>
</feature>
<dbReference type="SUPFAM" id="SSF81321">
    <property type="entry name" value="Family A G protein-coupled receptor-like"/>
    <property type="match status" value="1"/>
</dbReference>
<feature type="domain" description="G protein-coupled receptor GPR1/2/3 C-terminal" evidence="8">
    <location>
        <begin position="259"/>
        <end position="322"/>
    </location>
</feature>
<evidence type="ECO:0000256" key="5">
    <source>
        <dbReference type="SAM" id="MobiDB-lite"/>
    </source>
</evidence>
<evidence type="ECO:0000313" key="9">
    <source>
        <dbReference type="EMBL" id="KAF2800856.1"/>
    </source>
</evidence>
<evidence type="ECO:0000256" key="6">
    <source>
        <dbReference type="SAM" id="Phobius"/>
    </source>
</evidence>
<feature type="region of interest" description="Disordered" evidence="5">
    <location>
        <begin position="196"/>
        <end position="218"/>
    </location>
</feature>
<evidence type="ECO:0000313" key="10">
    <source>
        <dbReference type="Proteomes" id="UP000799757"/>
    </source>
</evidence>
<dbReference type="Gene3D" id="1.20.1070.10">
    <property type="entry name" value="Rhodopsin 7-helix transmembrane proteins"/>
    <property type="match status" value="1"/>
</dbReference>
<sequence>MVLSAPVASHQIRTLNQVILAVSVLSILGAGWIVLSFCLFKQVRTFRHQLILGLAISDLMMAVNFLSSCAVNLSGNILSEPPQKTFCSFNGFMTQLFVVQTDYWVLLIAICTYLILANHKHMSGWIQDHRIILWAIPWALSALWAALGCWFTSDRVRLLVNFIPRWLIIIIVLALYVRLYRLIYKAHNHFMSFNDETSPRNPEPHSVSPETESVSSTHRIGRPSISMNISSKDMQAYIEENGESTPGPTHHRPQSPMLKKMARQMMSYPLVYMFIWTIPTTIRIYQSVTGKPAPFAVGTVDKACIVIQGFADAIIYGVNETSLAVWRDRFRRSSPTAPNASIKIHHEIKVERSIRSPLRSSIRSSM</sequence>
<reference evidence="9" key="1">
    <citation type="journal article" date="2020" name="Stud. Mycol.">
        <title>101 Dothideomycetes genomes: a test case for predicting lifestyles and emergence of pathogens.</title>
        <authorList>
            <person name="Haridas S."/>
            <person name="Albert R."/>
            <person name="Binder M."/>
            <person name="Bloem J."/>
            <person name="Labutti K."/>
            <person name="Salamov A."/>
            <person name="Andreopoulos B."/>
            <person name="Baker S."/>
            <person name="Barry K."/>
            <person name="Bills G."/>
            <person name="Bluhm B."/>
            <person name="Cannon C."/>
            <person name="Castanera R."/>
            <person name="Culley D."/>
            <person name="Daum C."/>
            <person name="Ezra D."/>
            <person name="Gonzalez J."/>
            <person name="Henrissat B."/>
            <person name="Kuo A."/>
            <person name="Liang C."/>
            <person name="Lipzen A."/>
            <person name="Lutzoni F."/>
            <person name="Magnuson J."/>
            <person name="Mondo S."/>
            <person name="Nolan M."/>
            <person name="Ohm R."/>
            <person name="Pangilinan J."/>
            <person name="Park H.-J."/>
            <person name="Ramirez L."/>
            <person name="Alfaro M."/>
            <person name="Sun H."/>
            <person name="Tritt A."/>
            <person name="Yoshinaga Y."/>
            <person name="Zwiers L.-H."/>
            <person name="Turgeon B."/>
            <person name="Goodwin S."/>
            <person name="Spatafora J."/>
            <person name="Crous P."/>
            <person name="Grigoriev I."/>
        </authorList>
    </citation>
    <scope>NUCLEOTIDE SEQUENCE</scope>
    <source>
        <strain evidence="9">CBS 109.77</strain>
    </source>
</reference>
<dbReference type="PANTHER" id="PTHR23112:SF0">
    <property type="entry name" value="TRANSMEMBRANE PROTEIN 116"/>
    <property type="match status" value="1"/>
</dbReference>
<name>A0A6A6XWC9_9PLEO</name>
<feature type="transmembrane region" description="Helical" evidence="6">
    <location>
        <begin position="18"/>
        <end position="40"/>
    </location>
</feature>
<keyword evidence="4 6" id="KW-0472">Membrane</keyword>
<accession>A0A6A6XWC9</accession>